<dbReference type="InterPro" id="IPR038545">
    <property type="entry name" value="Znf_DBF_sf"/>
</dbReference>
<dbReference type="AlphaFoldDB" id="A0A7L1GWD9"/>
<evidence type="ECO:0000256" key="5">
    <source>
        <dbReference type="SAM" id="MobiDB-lite"/>
    </source>
</evidence>
<keyword evidence="8" id="KW-1185">Reference proteome</keyword>
<evidence type="ECO:0000313" key="8">
    <source>
        <dbReference type="Proteomes" id="UP000557230"/>
    </source>
</evidence>
<accession>A0A7L1GWD9</accession>
<dbReference type="Pfam" id="PF07535">
    <property type="entry name" value="zf-DBF"/>
    <property type="match status" value="1"/>
</dbReference>
<reference evidence="7 8" key="1">
    <citation type="submission" date="2019-09" db="EMBL/GenBank/DDBJ databases">
        <title>Bird 10,000 Genomes (B10K) Project - Family phase.</title>
        <authorList>
            <person name="Zhang G."/>
        </authorList>
    </citation>
    <scope>NUCLEOTIDE SEQUENCE [LARGE SCALE GENOMIC DNA]</scope>
    <source>
        <strain evidence="7">B10K-DU-001-78</strain>
        <tissue evidence="7">Muscle</tissue>
    </source>
</reference>
<dbReference type="PROSITE" id="PS51265">
    <property type="entry name" value="ZF_DBF4"/>
    <property type="match status" value="1"/>
</dbReference>
<proteinExistence type="predicted"/>
<dbReference type="OrthoDB" id="9905711at2759"/>
<evidence type="ECO:0000313" key="7">
    <source>
        <dbReference type="EMBL" id="NXN17459.1"/>
    </source>
</evidence>
<gene>
    <name evidence="7" type="primary">Zdbf2</name>
    <name evidence="7" type="ORF">INDMAC_R09564</name>
</gene>
<keyword evidence="3" id="KW-0862">Zinc</keyword>
<feature type="non-terminal residue" evidence="7">
    <location>
        <position position="1"/>
    </location>
</feature>
<evidence type="ECO:0000256" key="3">
    <source>
        <dbReference type="ARBA" id="ARBA00022833"/>
    </source>
</evidence>
<name>A0A7L1GWD9_9PICI</name>
<dbReference type="GO" id="GO:0071514">
    <property type="term" value="P:genomic imprinting"/>
    <property type="evidence" value="ECO:0007669"/>
    <property type="project" value="TreeGrafter"/>
</dbReference>
<evidence type="ECO:0000256" key="1">
    <source>
        <dbReference type="ARBA" id="ARBA00022723"/>
    </source>
</evidence>
<dbReference type="InterPro" id="IPR038890">
    <property type="entry name" value="ZDBF2"/>
</dbReference>
<sequence>MFDRIKPSDEASASSAKGEKFKELHNPILPASFSLHTRGQEHPRPGVSTRQNKQGYCNCCHVHYSNLEQHVFSSQHRHFTTYCRNRMGTSSLMERFLQDVLHHHPHRYHDNRPTYDDMPLPVTPEVATISHLSPEKMQKRTNRDRQICSEDWESGGEICSSAPCLSHEGTKKTSVMQPFIKKQERRQEHVTRISQQPVGICSNEKWDTLKDAQIANPSHESKFTAVSHVSHHFPVSNLIQNPSVN</sequence>
<feature type="region of interest" description="Disordered" evidence="5">
    <location>
        <begin position="1"/>
        <end position="21"/>
    </location>
</feature>
<feature type="domain" description="DBF4-type" evidence="6">
    <location>
        <begin position="50"/>
        <end position="99"/>
    </location>
</feature>
<dbReference type="PANTHER" id="PTHR21639:SF5">
    <property type="entry name" value="DBF4-TYPE ZINC FINGER-CONTAINING PROTEIN 2"/>
    <property type="match status" value="1"/>
</dbReference>
<dbReference type="GO" id="GO:0003676">
    <property type="term" value="F:nucleic acid binding"/>
    <property type="evidence" value="ECO:0007669"/>
    <property type="project" value="InterPro"/>
</dbReference>
<keyword evidence="1" id="KW-0479">Metal-binding</keyword>
<evidence type="ECO:0000256" key="2">
    <source>
        <dbReference type="ARBA" id="ARBA00022771"/>
    </source>
</evidence>
<dbReference type="SMART" id="SM00586">
    <property type="entry name" value="ZnF_DBF"/>
    <property type="match status" value="1"/>
</dbReference>
<protein>
    <submittedName>
        <fullName evidence="7">ZDBF2 protein</fullName>
    </submittedName>
</protein>
<dbReference type="Proteomes" id="UP000557230">
    <property type="component" value="Unassembled WGS sequence"/>
</dbReference>
<feature type="non-terminal residue" evidence="7">
    <location>
        <position position="245"/>
    </location>
</feature>
<evidence type="ECO:0000259" key="6">
    <source>
        <dbReference type="PROSITE" id="PS51265"/>
    </source>
</evidence>
<evidence type="ECO:0000256" key="4">
    <source>
        <dbReference type="PROSITE-ProRule" id="PRU00600"/>
    </source>
</evidence>
<dbReference type="GO" id="GO:0008270">
    <property type="term" value="F:zinc ion binding"/>
    <property type="evidence" value="ECO:0007669"/>
    <property type="project" value="UniProtKB-KW"/>
</dbReference>
<organism evidence="7 8">
    <name type="scientific">Indicator maculatus</name>
    <name type="common">spotted honeyguide</name>
    <dbReference type="NCBI Taxonomy" id="545262"/>
    <lineage>
        <taxon>Eukaryota</taxon>
        <taxon>Metazoa</taxon>
        <taxon>Chordata</taxon>
        <taxon>Craniata</taxon>
        <taxon>Vertebrata</taxon>
        <taxon>Euteleostomi</taxon>
        <taxon>Archelosauria</taxon>
        <taxon>Archosauria</taxon>
        <taxon>Dinosauria</taxon>
        <taxon>Saurischia</taxon>
        <taxon>Theropoda</taxon>
        <taxon>Coelurosauria</taxon>
        <taxon>Aves</taxon>
        <taxon>Neognathae</taxon>
        <taxon>Neoaves</taxon>
        <taxon>Telluraves</taxon>
        <taxon>Coraciimorphae</taxon>
        <taxon>Piciformes</taxon>
        <taxon>Indicatoridae</taxon>
        <taxon>Indicator</taxon>
    </lineage>
</organism>
<dbReference type="InterPro" id="IPR006572">
    <property type="entry name" value="Znf_DBF"/>
</dbReference>
<comment type="caution">
    <text evidence="7">The sequence shown here is derived from an EMBL/GenBank/DDBJ whole genome shotgun (WGS) entry which is preliminary data.</text>
</comment>
<keyword evidence="2 4" id="KW-0863">Zinc-finger</keyword>
<dbReference type="EMBL" id="VXBD01012768">
    <property type="protein sequence ID" value="NXN17459.1"/>
    <property type="molecule type" value="Genomic_DNA"/>
</dbReference>
<dbReference type="PANTHER" id="PTHR21639">
    <property type="entry name" value="DBF4-TYPE ZINC FINGER-CONTAINING PROTEIN 2"/>
    <property type="match status" value="1"/>
</dbReference>
<dbReference type="Gene3D" id="6.10.250.3410">
    <property type="entry name" value="DBF zinc finger"/>
    <property type="match status" value="1"/>
</dbReference>